<keyword evidence="3" id="KW-0804">Transcription</keyword>
<evidence type="ECO:0000256" key="1">
    <source>
        <dbReference type="ARBA" id="ARBA00023015"/>
    </source>
</evidence>
<dbReference type="Proteomes" id="UP001180715">
    <property type="component" value="Unassembled WGS sequence"/>
</dbReference>
<dbReference type="InterPro" id="IPR011711">
    <property type="entry name" value="GntR_C"/>
</dbReference>
<keyword evidence="2 5" id="KW-0238">DNA-binding</keyword>
<dbReference type="InterPro" id="IPR000524">
    <property type="entry name" value="Tscrpt_reg_HTH_GntR"/>
</dbReference>
<evidence type="ECO:0000256" key="3">
    <source>
        <dbReference type="ARBA" id="ARBA00023163"/>
    </source>
</evidence>
<dbReference type="SMART" id="SM00345">
    <property type="entry name" value="HTH_GNTR"/>
    <property type="match status" value="1"/>
</dbReference>
<dbReference type="InterPro" id="IPR036388">
    <property type="entry name" value="WH-like_DNA-bd_sf"/>
</dbReference>
<dbReference type="SUPFAM" id="SSF48008">
    <property type="entry name" value="GntR ligand-binding domain-like"/>
    <property type="match status" value="1"/>
</dbReference>
<keyword evidence="6" id="KW-1185">Reference proteome</keyword>
<evidence type="ECO:0000256" key="2">
    <source>
        <dbReference type="ARBA" id="ARBA00023125"/>
    </source>
</evidence>
<reference evidence="5" key="1">
    <citation type="submission" date="2023-07" db="EMBL/GenBank/DDBJ databases">
        <title>Sequencing the genomes of 1000 actinobacteria strains.</title>
        <authorList>
            <person name="Klenk H.-P."/>
        </authorList>
    </citation>
    <scope>NUCLEOTIDE SEQUENCE</scope>
    <source>
        <strain evidence="5">DSM 13068</strain>
    </source>
</reference>
<dbReference type="RefSeq" id="WP_052048434.1">
    <property type="nucleotide sequence ID" value="NZ_JAVDXX010000001.1"/>
</dbReference>
<dbReference type="InterPro" id="IPR036390">
    <property type="entry name" value="WH_DNA-bd_sf"/>
</dbReference>
<dbReference type="Pfam" id="PF00392">
    <property type="entry name" value="GntR"/>
    <property type="match status" value="1"/>
</dbReference>
<dbReference type="SMART" id="SM00895">
    <property type="entry name" value="FCD"/>
    <property type="match status" value="1"/>
</dbReference>
<proteinExistence type="predicted"/>
<evidence type="ECO:0000259" key="4">
    <source>
        <dbReference type="PROSITE" id="PS50949"/>
    </source>
</evidence>
<dbReference type="GO" id="GO:0003677">
    <property type="term" value="F:DNA binding"/>
    <property type="evidence" value="ECO:0007669"/>
    <property type="project" value="UniProtKB-KW"/>
</dbReference>
<evidence type="ECO:0000313" key="6">
    <source>
        <dbReference type="Proteomes" id="UP001180715"/>
    </source>
</evidence>
<gene>
    <name evidence="5" type="ORF">J2S67_001850</name>
</gene>
<comment type="caution">
    <text evidence="5">The sequence shown here is derived from an EMBL/GenBank/DDBJ whole genome shotgun (WGS) entry which is preliminary data.</text>
</comment>
<feature type="domain" description="HTH gntR-type" evidence="4">
    <location>
        <begin position="22"/>
        <end position="89"/>
    </location>
</feature>
<dbReference type="InterPro" id="IPR008920">
    <property type="entry name" value="TF_FadR/GntR_C"/>
</dbReference>
<dbReference type="PANTHER" id="PTHR43537:SF44">
    <property type="entry name" value="GNTR FAMILY REGULATORY PROTEIN"/>
    <property type="match status" value="1"/>
</dbReference>
<name>A0ABU1Z1U3_9MICC</name>
<protein>
    <submittedName>
        <fullName evidence="5">DNA-binding FadR family transcriptional regulator</fullName>
    </submittedName>
</protein>
<dbReference type="Gene3D" id="1.20.120.530">
    <property type="entry name" value="GntR ligand-binding domain-like"/>
    <property type="match status" value="1"/>
</dbReference>
<keyword evidence="1" id="KW-0805">Transcription regulation</keyword>
<dbReference type="EMBL" id="JAVDXX010000001">
    <property type="protein sequence ID" value="MDR7294582.1"/>
    <property type="molecule type" value="Genomic_DNA"/>
</dbReference>
<organism evidence="5 6">
    <name type="scientific">Pseudoglutamicibacter albus</name>
    <dbReference type="NCBI Taxonomy" id="98671"/>
    <lineage>
        <taxon>Bacteria</taxon>
        <taxon>Bacillati</taxon>
        <taxon>Actinomycetota</taxon>
        <taxon>Actinomycetes</taxon>
        <taxon>Micrococcales</taxon>
        <taxon>Micrococcaceae</taxon>
        <taxon>Pseudoglutamicibacter</taxon>
    </lineage>
</organism>
<sequence>MATADHDNLKQTINEGIGSSSHVLRNTVVANLGRRIVHGEIGTGSRFTLDDIQDHFDVSRTVARDAMRILESMGLMYAKRRVGLIVTGLEHWRVHDPQVITWRLSGPDGDTQFRELTELRRAIEPMAAAGAAIHAPREVKNDIIALAGQLRDTAASNDMEAFVRTDTEFHELIYRYSGNSLFRMSGHVIQQIMRRSLTVNGELVSPSEAVLDQHDALALAISSGSAERAREASEWITSEANRTAHTEREAA</sequence>
<dbReference type="Pfam" id="PF07729">
    <property type="entry name" value="FCD"/>
    <property type="match status" value="1"/>
</dbReference>
<evidence type="ECO:0000313" key="5">
    <source>
        <dbReference type="EMBL" id="MDR7294582.1"/>
    </source>
</evidence>
<dbReference type="PANTHER" id="PTHR43537">
    <property type="entry name" value="TRANSCRIPTIONAL REGULATOR, GNTR FAMILY"/>
    <property type="match status" value="1"/>
</dbReference>
<dbReference type="Gene3D" id="1.10.10.10">
    <property type="entry name" value="Winged helix-like DNA-binding domain superfamily/Winged helix DNA-binding domain"/>
    <property type="match status" value="1"/>
</dbReference>
<dbReference type="SUPFAM" id="SSF46785">
    <property type="entry name" value="Winged helix' DNA-binding domain"/>
    <property type="match status" value="1"/>
</dbReference>
<accession>A0ABU1Z1U3</accession>
<dbReference type="PROSITE" id="PS50949">
    <property type="entry name" value="HTH_GNTR"/>
    <property type="match status" value="1"/>
</dbReference>